<name>A0A142ESE0_9BACT</name>
<evidence type="ECO:0000313" key="3">
    <source>
        <dbReference type="Proteomes" id="UP000073816"/>
    </source>
</evidence>
<dbReference type="SUPFAM" id="SSF82771">
    <property type="entry name" value="GIY-YIG endonuclease"/>
    <property type="match status" value="1"/>
</dbReference>
<evidence type="ECO:0000313" key="2">
    <source>
        <dbReference type="EMBL" id="AMQ58045.1"/>
    </source>
</evidence>
<protein>
    <submittedName>
        <fullName evidence="2">Excinuclease ABC subunit C</fullName>
    </submittedName>
</protein>
<dbReference type="AlphaFoldDB" id="A0A142ESE0"/>
<dbReference type="KEGG" id="alm:AO498_16450"/>
<sequence length="82" mass="9842">MSCYFHILFSRSKDRFYIGHTCEGLTERLRKHNSNHKGFTGGLADWEVVYYEEHINKTSAYQRERVVKSWESRKKIEELISN</sequence>
<gene>
    <name evidence="2" type="ORF">AO498_16450</name>
</gene>
<dbReference type="Pfam" id="PF01541">
    <property type="entry name" value="GIY-YIG"/>
    <property type="match status" value="1"/>
</dbReference>
<reference evidence="3" key="1">
    <citation type="submission" date="2015-09" db="EMBL/GenBank/DDBJ databases">
        <title>Complete sequence of Algoriphagus sp. M8-2.</title>
        <authorList>
            <person name="Shintani M."/>
        </authorList>
    </citation>
    <scope>NUCLEOTIDE SEQUENCE [LARGE SCALE GENOMIC DNA]</scope>
    <source>
        <strain evidence="3">M8-2</strain>
    </source>
</reference>
<keyword evidence="3" id="KW-1185">Reference proteome</keyword>
<dbReference type="PATRIC" id="fig|1727163.4.peg.3454"/>
<dbReference type="OrthoDB" id="1203060at2"/>
<dbReference type="PROSITE" id="PS50164">
    <property type="entry name" value="GIY_YIG"/>
    <property type="match status" value="1"/>
</dbReference>
<dbReference type="EMBL" id="CP012836">
    <property type="protein sequence ID" value="AMQ58045.1"/>
    <property type="molecule type" value="Genomic_DNA"/>
</dbReference>
<dbReference type="CDD" id="cd10449">
    <property type="entry name" value="GIY-YIG_SLX1_like"/>
    <property type="match status" value="1"/>
</dbReference>
<feature type="domain" description="GIY-YIG" evidence="1">
    <location>
        <begin position="1"/>
        <end position="78"/>
    </location>
</feature>
<dbReference type="Gene3D" id="3.40.1440.10">
    <property type="entry name" value="GIY-YIG endonuclease"/>
    <property type="match status" value="1"/>
</dbReference>
<dbReference type="STRING" id="1727163.AO498_16450"/>
<dbReference type="InterPro" id="IPR000305">
    <property type="entry name" value="GIY-YIG_endonuc"/>
</dbReference>
<dbReference type="Proteomes" id="UP000073816">
    <property type="component" value="Chromosome"/>
</dbReference>
<evidence type="ECO:0000259" key="1">
    <source>
        <dbReference type="PROSITE" id="PS50164"/>
    </source>
</evidence>
<accession>A0A142ESE0</accession>
<proteinExistence type="predicted"/>
<reference evidence="2 3" key="2">
    <citation type="journal article" date="2016" name="Genome Announc.">
        <title>Complete Genome Sequence of Algoriphagus sp. Strain M8-2, Isolated from a Brackish Lake.</title>
        <authorList>
            <person name="Muraguchi Y."/>
            <person name="Kushimoto K."/>
            <person name="Ohtsubo Y."/>
            <person name="Suzuki T."/>
            <person name="Dohra H."/>
            <person name="Kimbara K."/>
            <person name="Shintani M."/>
        </authorList>
    </citation>
    <scope>NUCLEOTIDE SEQUENCE [LARGE SCALE GENOMIC DNA]</scope>
    <source>
        <strain evidence="2 3">M8-2</strain>
    </source>
</reference>
<dbReference type="InterPro" id="IPR035901">
    <property type="entry name" value="GIY-YIG_endonuc_sf"/>
</dbReference>
<organism evidence="2 3">
    <name type="scientific">Algoriphagus sanaruensis</name>
    <dbReference type="NCBI Taxonomy" id="1727163"/>
    <lineage>
        <taxon>Bacteria</taxon>
        <taxon>Pseudomonadati</taxon>
        <taxon>Bacteroidota</taxon>
        <taxon>Cytophagia</taxon>
        <taxon>Cytophagales</taxon>
        <taxon>Cyclobacteriaceae</taxon>
        <taxon>Algoriphagus</taxon>
    </lineage>
</organism>